<accession>A0A7R7TEX3</accession>
<dbReference type="PANTHER" id="PTHR46112:SF3">
    <property type="entry name" value="AMINOPEPTIDASE YPDF"/>
    <property type="match status" value="1"/>
</dbReference>
<dbReference type="Pfam" id="PF00557">
    <property type="entry name" value="Peptidase_M24"/>
    <property type="match status" value="1"/>
</dbReference>
<evidence type="ECO:0000259" key="1">
    <source>
        <dbReference type="Pfam" id="PF00557"/>
    </source>
</evidence>
<proteinExistence type="predicted"/>
<organism evidence="2 3">
    <name type="scientific">Thermus thermophilus</name>
    <dbReference type="NCBI Taxonomy" id="274"/>
    <lineage>
        <taxon>Bacteria</taxon>
        <taxon>Thermotogati</taxon>
        <taxon>Deinococcota</taxon>
        <taxon>Deinococci</taxon>
        <taxon>Thermales</taxon>
        <taxon>Thermaceae</taxon>
        <taxon>Thermus</taxon>
    </lineage>
</organism>
<evidence type="ECO:0000313" key="2">
    <source>
        <dbReference type="EMBL" id="BCP66809.1"/>
    </source>
</evidence>
<feature type="domain" description="Peptidase M24" evidence="1">
    <location>
        <begin position="157"/>
        <end position="366"/>
    </location>
</feature>
<reference evidence="3" key="1">
    <citation type="submission" date="2021-01" db="EMBL/GenBank/DDBJ databases">
        <title>Complete Genome Sequence of Thermus thermophilus Strain HB5018, Isolated from Mine Onsen Hot Spring.</title>
        <authorList>
            <person name="Miyazaki K."/>
            <person name="Moriya T."/>
            <person name="Nemoto N."/>
            <person name="Oshima T."/>
            <person name="Yura K."/>
            <person name="Bessho Y."/>
        </authorList>
    </citation>
    <scope>NUCLEOTIDE SEQUENCE [LARGE SCALE GENOMIC DNA]</scope>
    <source>
        <strain evidence="3">HB5018</strain>
    </source>
</reference>
<evidence type="ECO:0000313" key="3">
    <source>
        <dbReference type="Proteomes" id="UP000596099"/>
    </source>
</evidence>
<sequence length="384" mass="42665">MNRVSMEAMDVVKVQEALKAEGLEGWLLLSFGRSNPLALEVLGLAHLHLTRRFAYLIPREGEPTLLCHAIEASLFPPLPGNRKTYHTWRGFLEGLAHLLGGMRRVALEYVPGGQIPYLSRVDGGTLDLLRGLGLELASSWPLLLLFQTWDEERLQSHRRAAAGLARAKDLALDFLRQNPEASEREVQSVLVRALEGEGLIFDHPPMVAFGKNAANPHHEPSEVRLEEGAVVLLDLWAKAPGGVYADLTWMAGKRPPEAAHRAFQAVARARDEAIAFVERAYREGRYPKGFEVDRLARKVLEEEGYGPYIRHRTGHNLGEEVHGSGPHLDDLETHDLRPLVPGLAFTVEPGVYLEAFGVRTEVDVYLHPTGPEVTTPLQETITPL</sequence>
<dbReference type="Proteomes" id="UP000596099">
    <property type="component" value="Chromosome"/>
</dbReference>
<dbReference type="InterPro" id="IPR036005">
    <property type="entry name" value="Creatinase/aminopeptidase-like"/>
</dbReference>
<protein>
    <submittedName>
        <fullName evidence="2">Peptidase M24</fullName>
    </submittedName>
</protein>
<dbReference type="InterPro" id="IPR000994">
    <property type="entry name" value="Pept_M24"/>
</dbReference>
<dbReference type="PANTHER" id="PTHR46112">
    <property type="entry name" value="AMINOPEPTIDASE"/>
    <property type="match status" value="1"/>
</dbReference>
<dbReference type="AlphaFoldDB" id="A0A7R7TEX3"/>
<dbReference type="Gene3D" id="3.90.230.10">
    <property type="entry name" value="Creatinase/methionine aminopeptidase superfamily"/>
    <property type="match status" value="1"/>
</dbReference>
<dbReference type="SUPFAM" id="SSF55920">
    <property type="entry name" value="Creatinase/aminopeptidase"/>
    <property type="match status" value="1"/>
</dbReference>
<dbReference type="EMBL" id="AP024270">
    <property type="protein sequence ID" value="BCP66809.1"/>
    <property type="molecule type" value="Genomic_DNA"/>
</dbReference>
<gene>
    <name evidence="2" type="ORF">TthHB5018_17430</name>
</gene>
<dbReference type="InterPro" id="IPR050659">
    <property type="entry name" value="Peptidase_M24B"/>
</dbReference>
<name>A0A7R7TEX3_THETH</name>